<keyword evidence="6" id="KW-0694">RNA-binding</keyword>
<keyword evidence="3" id="KW-0413">Isomerase</keyword>
<proteinExistence type="inferred from homology"/>
<dbReference type="AlphaFoldDB" id="A0A347W6D0"/>
<dbReference type="SUPFAM" id="SSF55120">
    <property type="entry name" value="Pseudouridine synthase"/>
    <property type="match status" value="1"/>
</dbReference>
<dbReference type="SUPFAM" id="SSF55174">
    <property type="entry name" value="Alpha-L RNA-binding motif"/>
    <property type="match status" value="1"/>
</dbReference>
<evidence type="ECO:0000256" key="2">
    <source>
        <dbReference type="ARBA" id="ARBA00010876"/>
    </source>
</evidence>
<dbReference type="OrthoDB" id="128480at2"/>
<sequence>MCVFCVLHSYKRLDIALQILLDSKRNQVSQLIESKRVLVNNKVAKKSQALKKGDEIRIDFSKNMQEDSITQGLLPLDSKCFGMDGTLNLGGKNIANFKEDSKNALENLNIEIIAQTPDFVIFNKPQNLVIHAAPSVKEITLCDYLKSRNFTLSNLAGQERLGIVHRLDKDTSGAILVAKNNKSHAHFSELLKQRKMGRIYLCVISPPLRENVIIEKFLGRNPHNRLKMAVLDKDRFPQARDSKSEFRKIMRSDNGKFELVSVRLFSGRTHQIRVHLDSINRHIYGDSLYSPATLAKGYKCKMLLHATLLYFNTLPNFIESKGVLDSKDSILEAKDIIDSKDSIESRECKNGEDSINIMECKNSGGEVFFAPLPRDFTAFLESNFTNYKEVLNAHLDEWKNELKVSII</sequence>
<evidence type="ECO:0000256" key="4">
    <source>
        <dbReference type="ARBA" id="ARBA00031870"/>
    </source>
</evidence>
<dbReference type="PANTHER" id="PTHR21600">
    <property type="entry name" value="MITOCHONDRIAL RNA PSEUDOURIDINE SYNTHASE"/>
    <property type="match status" value="1"/>
</dbReference>
<dbReference type="InterPro" id="IPR036986">
    <property type="entry name" value="S4_RNA-bd_sf"/>
</dbReference>
<keyword evidence="10" id="KW-1185">Reference proteome</keyword>
<name>A0A347W6D0_9HELI</name>
<evidence type="ECO:0000313" key="10">
    <source>
        <dbReference type="Proteomes" id="UP000029714"/>
    </source>
</evidence>
<organism evidence="9 10">
    <name type="scientific">Helicobacter saguini</name>
    <dbReference type="NCBI Taxonomy" id="1548018"/>
    <lineage>
        <taxon>Bacteria</taxon>
        <taxon>Pseudomonadati</taxon>
        <taxon>Campylobacterota</taxon>
        <taxon>Epsilonproteobacteria</taxon>
        <taxon>Campylobacterales</taxon>
        <taxon>Helicobacteraceae</taxon>
        <taxon>Helicobacter</taxon>
    </lineage>
</organism>
<dbReference type="InterPro" id="IPR020103">
    <property type="entry name" value="PsdUridine_synth_cat_dom_sf"/>
</dbReference>
<protein>
    <recommendedName>
        <fullName evidence="4">RNA pseudouridylate synthase</fullName>
    </recommendedName>
    <alternativeName>
        <fullName evidence="5">RNA-uridine isomerase</fullName>
    </alternativeName>
</protein>
<dbReference type="GO" id="GO:0120159">
    <property type="term" value="F:rRNA pseudouridine synthase activity"/>
    <property type="evidence" value="ECO:0007669"/>
    <property type="project" value="UniProtKB-ARBA"/>
</dbReference>
<evidence type="ECO:0000256" key="6">
    <source>
        <dbReference type="PROSITE-ProRule" id="PRU00182"/>
    </source>
</evidence>
<reference evidence="9 10" key="1">
    <citation type="journal article" date="2014" name="Genome Announc.">
        <title>Draft genome sequences of eight enterohepatic helicobacter species isolated from both laboratory and wild rodents.</title>
        <authorList>
            <person name="Sheh A."/>
            <person name="Shen Z."/>
            <person name="Fox J.G."/>
        </authorList>
    </citation>
    <scope>NUCLEOTIDE SEQUENCE [LARGE SCALE GENOMIC DNA]</scope>
    <source>
        <strain evidence="9 10">MIT 97-6194</strain>
    </source>
</reference>
<comment type="catalytic activity">
    <reaction evidence="1">
        <text>a uridine in RNA = a pseudouridine in RNA</text>
        <dbReference type="Rhea" id="RHEA:48348"/>
        <dbReference type="Rhea" id="RHEA-COMP:12068"/>
        <dbReference type="Rhea" id="RHEA-COMP:12069"/>
        <dbReference type="ChEBI" id="CHEBI:65314"/>
        <dbReference type="ChEBI" id="CHEBI:65315"/>
    </reaction>
</comment>
<feature type="domain" description="RNA-binding S4" evidence="7">
    <location>
        <begin position="11"/>
        <end position="75"/>
    </location>
</feature>
<evidence type="ECO:0000313" key="11">
    <source>
        <dbReference type="Proteomes" id="UP000477070"/>
    </source>
</evidence>
<reference evidence="9" key="3">
    <citation type="submission" date="2018-04" db="EMBL/GenBank/DDBJ databases">
        <authorList>
            <person name="Sheh A."/>
            <person name="Shen Z."/>
            <person name="Mannion A.J."/>
            <person name="Fox J.G."/>
        </authorList>
    </citation>
    <scope>NUCLEOTIDE SEQUENCE</scope>
    <source>
        <strain evidence="9">MIT 97-6194</strain>
    </source>
</reference>
<dbReference type="CDD" id="cd00165">
    <property type="entry name" value="S4"/>
    <property type="match status" value="1"/>
</dbReference>
<reference evidence="8 11" key="4">
    <citation type="submission" date="2019-12" db="EMBL/GenBank/DDBJ databases">
        <title>Multi-Generational Helicobacter saguini Isolates.</title>
        <authorList>
            <person name="Mannion A."/>
            <person name="Shen Z."/>
            <person name="Fox J.G."/>
        </authorList>
    </citation>
    <scope>NUCLEOTIDE SEQUENCE [LARGE SCALE GENOMIC DNA]</scope>
    <source>
        <strain evidence="8">16-048</strain>
        <strain evidence="11">16-048 (F4)</strain>
    </source>
</reference>
<accession>A0A347W6D0</accession>
<dbReference type="EMBL" id="JRMP02000003">
    <property type="protein sequence ID" value="TLD95226.1"/>
    <property type="molecule type" value="Genomic_DNA"/>
</dbReference>
<evidence type="ECO:0000313" key="8">
    <source>
        <dbReference type="EMBL" id="MWV70262.1"/>
    </source>
</evidence>
<dbReference type="Proteomes" id="UP000477070">
    <property type="component" value="Unassembled WGS sequence"/>
</dbReference>
<dbReference type="PROSITE" id="PS50889">
    <property type="entry name" value="S4"/>
    <property type="match status" value="1"/>
</dbReference>
<dbReference type="Gene3D" id="3.10.290.10">
    <property type="entry name" value="RNA-binding S4 domain"/>
    <property type="match status" value="1"/>
</dbReference>
<dbReference type="Proteomes" id="UP000029714">
    <property type="component" value="Unassembled WGS sequence"/>
</dbReference>
<dbReference type="EMBL" id="QBIU01000002">
    <property type="protein sequence ID" value="MWV70262.1"/>
    <property type="molecule type" value="Genomic_DNA"/>
</dbReference>
<dbReference type="InterPro" id="IPR006145">
    <property type="entry name" value="PsdUridine_synth_RsuA/RluA"/>
</dbReference>
<reference evidence="9 10" key="2">
    <citation type="journal article" date="2016" name="Infect. Immun.">
        <title>Helicobacter saguini, a Novel Helicobacter Isolated from Cotton-Top Tamarins with Ulcerative Colitis, Has Proinflammatory Properties and Induces Typhlocolitis and Dysplasia in Gnotobiotic IL-10-/- Mice.</title>
        <authorList>
            <person name="Shen Z."/>
            <person name="Mannion A."/>
            <person name="Whary M.T."/>
            <person name="Muthupalani S."/>
            <person name="Sheh A."/>
            <person name="Feng Y."/>
            <person name="Gong G."/>
            <person name="Vandamme P."/>
            <person name="Holcombe H.R."/>
            <person name="Paster B.J."/>
            <person name="Fox J.G."/>
        </authorList>
    </citation>
    <scope>NUCLEOTIDE SEQUENCE [LARGE SCALE GENOMIC DNA]</scope>
    <source>
        <strain evidence="9 10">MIT 97-6194</strain>
    </source>
</reference>
<dbReference type="CDD" id="cd02869">
    <property type="entry name" value="PseudoU_synth_RluA_like"/>
    <property type="match status" value="1"/>
</dbReference>
<dbReference type="Pfam" id="PF00849">
    <property type="entry name" value="PseudoU_synth_2"/>
    <property type="match status" value="1"/>
</dbReference>
<dbReference type="InterPro" id="IPR050188">
    <property type="entry name" value="RluA_PseudoU_synthase"/>
</dbReference>
<dbReference type="RefSeq" id="WP_034571945.1">
    <property type="nucleotide sequence ID" value="NZ_JRMP02000003.1"/>
</dbReference>
<dbReference type="PROSITE" id="PS01129">
    <property type="entry name" value="PSI_RLU"/>
    <property type="match status" value="1"/>
</dbReference>
<dbReference type="GO" id="GO:0003723">
    <property type="term" value="F:RNA binding"/>
    <property type="evidence" value="ECO:0007669"/>
    <property type="project" value="UniProtKB-KW"/>
</dbReference>
<dbReference type="InterPro" id="IPR002942">
    <property type="entry name" value="S4_RNA-bd"/>
</dbReference>
<comment type="similarity">
    <text evidence="2">Belongs to the pseudouridine synthase RluA family.</text>
</comment>
<dbReference type="PANTHER" id="PTHR21600:SF44">
    <property type="entry name" value="RIBOSOMAL LARGE SUBUNIT PSEUDOURIDINE SYNTHASE D"/>
    <property type="match status" value="1"/>
</dbReference>
<comment type="caution">
    <text evidence="9">The sequence shown here is derived from an EMBL/GenBank/DDBJ whole genome shotgun (WGS) entry which is preliminary data.</text>
</comment>
<dbReference type="Gene3D" id="3.30.2350.10">
    <property type="entry name" value="Pseudouridine synthase"/>
    <property type="match status" value="1"/>
</dbReference>
<evidence type="ECO:0000313" key="9">
    <source>
        <dbReference type="EMBL" id="TLD95226.1"/>
    </source>
</evidence>
<evidence type="ECO:0000256" key="1">
    <source>
        <dbReference type="ARBA" id="ARBA00000073"/>
    </source>
</evidence>
<dbReference type="GO" id="GO:0000455">
    <property type="term" value="P:enzyme-directed rRNA pseudouridine synthesis"/>
    <property type="evidence" value="ECO:0007669"/>
    <property type="project" value="TreeGrafter"/>
</dbReference>
<dbReference type="InterPro" id="IPR006224">
    <property type="entry name" value="PsdUridine_synth_RluA-like_CS"/>
</dbReference>
<evidence type="ECO:0000256" key="3">
    <source>
        <dbReference type="ARBA" id="ARBA00023235"/>
    </source>
</evidence>
<gene>
    <name evidence="8" type="ORF">DCO61_09680</name>
    <name evidence="9" type="ORF">LS64_002345</name>
</gene>
<evidence type="ECO:0000256" key="5">
    <source>
        <dbReference type="ARBA" id="ARBA00033164"/>
    </source>
</evidence>
<evidence type="ECO:0000259" key="7">
    <source>
        <dbReference type="SMART" id="SM00363"/>
    </source>
</evidence>
<dbReference type="Pfam" id="PF01479">
    <property type="entry name" value="S4"/>
    <property type="match status" value="1"/>
</dbReference>
<dbReference type="SMART" id="SM00363">
    <property type="entry name" value="S4"/>
    <property type="match status" value="1"/>
</dbReference>